<dbReference type="EMBL" id="KQ435911">
    <property type="protein sequence ID" value="KOX68937.1"/>
    <property type="molecule type" value="Genomic_DNA"/>
</dbReference>
<protein>
    <submittedName>
        <fullName evidence="6">Kv channel-interacting protein 1</fullName>
    </submittedName>
</protein>
<organism evidence="6 7">
    <name type="scientific">Melipona quadrifasciata</name>
    <dbReference type="NCBI Taxonomy" id="166423"/>
    <lineage>
        <taxon>Eukaryota</taxon>
        <taxon>Metazoa</taxon>
        <taxon>Ecdysozoa</taxon>
        <taxon>Arthropoda</taxon>
        <taxon>Hexapoda</taxon>
        <taxon>Insecta</taxon>
        <taxon>Pterygota</taxon>
        <taxon>Neoptera</taxon>
        <taxon>Endopterygota</taxon>
        <taxon>Hymenoptera</taxon>
        <taxon>Apocrita</taxon>
        <taxon>Aculeata</taxon>
        <taxon>Apoidea</taxon>
        <taxon>Anthophila</taxon>
        <taxon>Apidae</taxon>
        <taxon>Melipona</taxon>
    </lineage>
</organism>
<keyword evidence="7" id="KW-1185">Reference proteome</keyword>
<evidence type="ECO:0000256" key="2">
    <source>
        <dbReference type="ARBA" id="ARBA00022737"/>
    </source>
</evidence>
<dbReference type="PROSITE" id="PS00018">
    <property type="entry name" value="EF_HAND_1"/>
    <property type="match status" value="3"/>
</dbReference>
<evidence type="ECO:0000256" key="3">
    <source>
        <dbReference type="ARBA" id="ARBA00022837"/>
    </source>
</evidence>
<sequence length="438" mass="50419">MATPPDSPGPEEALFDFESARARQQTTRPVALEELLRQTKFSRQEIRVMYRGFKQLFFFRIKCTNVKAVDGSIALIARSAKLNTTVYVQRSSYVVRDYHEISMNRRCGSLDLKKYHQRTVSYRTVGGWRVVKFDNCQIRRNVKLNLNFVVRFYFIDMSSTVGSWSIYSEIGESTGHTPEMLRCLIKDLTSNSDAVVSCARSLRARKLYQPHLPLLCHCWPNAECPEGVVHEDLFKDIYAKFFPHGNSSLYAHYVFKAFDVNCNGAMNFRDLLVILSTLLRGSIYEKLRWIFKLYDINGDGCITRGELWEVVIAVHELMGRRHHAEEERKAREQLDRVFKKFDLNQDGIITIEEFMESCLRKEEPPVMTTTTPPTPLSTTTTFSQSQSPSPPPPSYSLLPPIPPPLPSQPPPGYTVQDQELYMLLAAHWWNQPEAPLFC</sequence>
<evidence type="ECO:0000313" key="7">
    <source>
        <dbReference type="Proteomes" id="UP000053105"/>
    </source>
</evidence>
<dbReference type="Pfam" id="PF13499">
    <property type="entry name" value="EF-hand_7"/>
    <property type="match status" value="1"/>
</dbReference>
<proteinExistence type="predicted"/>
<evidence type="ECO:0000259" key="5">
    <source>
        <dbReference type="PROSITE" id="PS50222"/>
    </source>
</evidence>
<name>A0A0M8ZQL8_9HYME</name>
<feature type="domain" description="EF-hand" evidence="5">
    <location>
        <begin position="246"/>
        <end position="281"/>
    </location>
</feature>
<dbReference type="PANTHER" id="PTHR23055:SF186">
    <property type="entry name" value="NEUROCALCIN HOMOLOG-LIKE PROTEIN"/>
    <property type="match status" value="1"/>
</dbReference>
<dbReference type="PROSITE" id="PS50222">
    <property type="entry name" value="EF_HAND_2"/>
    <property type="match status" value="3"/>
</dbReference>
<keyword evidence="3" id="KW-0106">Calcium</keyword>
<gene>
    <name evidence="6" type="ORF">WN51_06857</name>
</gene>
<feature type="compositionally biased region" description="Low complexity" evidence="4">
    <location>
        <begin position="365"/>
        <end position="387"/>
    </location>
</feature>
<keyword evidence="2" id="KW-0677">Repeat</keyword>
<dbReference type="Gene3D" id="1.10.238.10">
    <property type="entry name" value="EF-hand"/>
    <property type="match status" value="1"/>
</dbReference>
<dbReference type="PANTHER" id="PTHR23055">
    <property type="entry name" value="CALCIUM BINDING PROTEINS"/>
    <property type="match status" value="1"/>
</dbReference>
<evidence type="ECO:0000256" key="4">
    <source>
        <dbReference type="SAM" id="MobiDB-lite"/>
    </source>
</evidence>
<feature type="domain" description="EF-hand" evidence="5">
    <location>
        <begin position="329"/>
        <end position="364"/>
    </location>
</feature>
<feature type="compositionally biased region" description="Pro residues" evidence="4">
    <location>
        <begin position="388"/>
        <end position="412"/>
    </location>
</feature>
<reference evidence="6 7" key="1">
    <citation type="submission" date="2015-07" db="EMBL/GenBank/DDBJ databases">
        <title>The genome of Melipona quadrifasciata.</title>
        <authorList>
            <person name="Pan H."/>
            <person name="Kapheim K."/>
        </authorList>
    </citation>
    <scope>NUCLEOTIDE SEQUENCE [LARGE SCALE GENOMIC DNA]</scope>
    <source>
        <strain evidence="6">0111107301</strain>
        <tissue evidence="6">Whole body</tissue>
    </source>
</reference>
<dbReference type="STRING" id="166423.A0A0M8ZQL8"/>
<evidence type="ECO:0000256" key="1">
    <source>
        <dbReference type="ARBA" id="ARBA00022723"/>
    </source>
</evidence>
<dbReference type="InterPro" id="IPR018247">
    <property type="entry name" value="EF_Hand_1_Ca_BS"/>
</dbReference>
<dbReference type="AlphaFoldDB" id="A0A0M8ZQL8"/>
<dbReference type="InterPro" id="IPR002048">
    <property type="entry name" value="EF_hand_dom"/>
</dbReference>
<evidence type="ECO:0000313" key="6">
    <source>
        <dbReference type="EMBL" id="KOX68937.1"/>
    </source>
</evidence>
<dbReference type="OrthoDB" id="191686at2759"/>
<dbReference type="CDD" id="cd00051">
    <property type="entry name" value="EFh"/>
    <property type="match status" value="2"/>
</dbReference>
<dbReference type="InterPro" id="IPR011992">
    <property type="entry name" value="EF-hand-dom_pair"/>
</dbReference>
<dbReference type="SMART" id="SM00054">
    <property type="entry name" value="EFh"/>
    <property type="match status" value="3"/>
</dbReference>
<dbReference type="Proteomes" id="UP000053105">
    <property type="component" value="Unassembled WGS sequence"/>
</dbReference>
<dbReference type="GO" id="GO:0005509">
    <property type="term" value="F:calcium ion binding"/>
    <property type="evidence" value="ECO:0007669"/>
    <property type="project" value="InterPro"/>
</dbReference>
<keyword evidence="1" id="KW-0479">Metal-binding</keyword>
<dbReference type="InterPro" id="IPR028846">
    <property type="entry name" value="Recoverin"/>
</dbReference>
<feature type="region of interest" description="Disordered" evidence="4">
    <location>
        <begin position="361"/>
        <end position="413"/>
    </location>
</feature>
<feature type="domain" description="EF-hand" evidence="5">
    <location>
        <begin position="282"/>
        <end position="317"/>
    </location>
</feature>
<dbReference type="SUPFAM" id="SSF47473">
    <property type="entry name" value="EF-hand"/>
    <property type="match status" value="1"/>
</dbReference>
<accession>A0A0M8ZQL8</accession>